<feature type="transmembrane region" description="Helical" evidence="1">
    <location>
        <begin position="109"/>
        <end position="130"/>
    </location>
</feature>
<protein>
    <submittedName>
        <fullName evidence="2">Uncharacterized protein</fullName>
    </submittedName>
</protein>
<proteinExistence type="predicted"/>
<keyword evidence="1" id="KW-0472">Membrane</keyword>
<reference evidence="2" key="2">
    <citation type="submission" date="2021-04" db="EMBL/GenBank/DDBJ databases">
        <authorList>
            <person name="Gilroy R."/>
        </authorList>
    </citation>
    <scope>NUCLEOTIDE SEQUENCE</scope>
    <source>
        <strain evidence="2">12435</strain>
    </source>
</reference>
<dbReference type="EMBL" id="DXHS01000119">
    <property type="protein sequence ID" value="HIW03044.1"/>
    <property type="molecule type" value="Genomic_DNA"/>
</dbReference>
<organism evidence="2 3">
    <name type="scientific">Candidatus Protoclostridium stercorigallinarum</name>
    <dbReference type="NCBI Taxonomy" id="2838741"/>
    <lineage>
        <taxon>Bacteria</taxon>
        <taxon>Bacillati</taxon>
        <taxon>Bacillota</taxon>
        <taxon>Clostridia</taxon>
        <taxon>Candidatus Protoclostridium</taxon>
    </lineage>
</organism>
<evidence type="ECO:0000256" key="1">
    <source>
        <dbReference type="SAM" id="Phobius"/>
    </source>
</evidence>
<feature type="transmembrane region" description="Helical" evidence="1">
    <location>
        <begin position="61"/>
        <end position="79"/>
    </location>
</feature>
<feature type="transmembrane region" description="Helical" evidence="1">
    <location>
        <begin position="29"/>
        <end position="49"/>
    </location>
</feature>
<gene>
    <name evidence="2" type="ORF">H9892_06865</name>
</gene>
<dbReference type="AlphaFoldDB" id="A0A9D1Q2C8"/>
<dbReference type="Proteomes" id="UP000823990">
    <property type="component" value="Unassembled WGS sequence"/>
</dbReference>
<sequence>MGNTNRFGTLLHFVRHIGDMIAAGGKKRIFYAITNIIWIAVGVAAAIGFKLLIDVTFSGEFNIIVGIILIIVCAAAAVACVLEGFLAQVILIFVSFAGIFNPEERGGNVVSFVIALLTVAGAVTACIILLTTL</sequence>
<accession>A0A9D1Q2C8</accession>
<name>A0A9D1Q2C8_9FIRM</name>
<reference evidence="2" key="1">
    <citation type="journal article" date="2021" name="PeerJ">
        <title>Extensive microbial diversity within the chicken gut microbiome revealed by metagenomics and culture.</title>
        <authorList>
            <person name="Gilroy R."/>
            <person name="Ravi A."/>
            <person name="Getino M."/>
            <person name="Pursley I."/>
            <person name="Horton D.L."/>
            <person name="Alikhan N.F."/>
            <person name="Baker D."/>
            <person name="Gharbi K."/>
            <person name="Hall N."/>
            <person name="Watson M."/>
            <person name="Adriaenssens E.M."/>
            <person name="Foster-Nyarko E."/>
            <person name="Jarju S."/>
            <person name="Secka A."/>
            <person name="Antonio M."/>
            <person name="Oren A."/>
            <person name="Chaudhuri R.R."/>
            <person name="La Ragione R."/>
            <person name="Hildebrand F."/>
            <person name="Pallen M.J."/>
        </authorList>
    </citation>
    <scope>NUCLEOTIDE SEQUENCE</scope>
    <source>
        <strain evidence="2">12435</strain>
    </source>
</reference>
<evidence type="ECO:0000313" key="2">
    <source>
        <dbReference type="EMBL" id="HIW03044.1"/>
    </source>
</evidence>
<keyword evidence="1" id="KW-0812">Transmembrane</keyword>
<comment type="caution">
    <text evidence="2">The sequence shown here is derived from an EMBL/GenBank/DDBJ whole genome shotgun (WGS) entry which is preliminary data.</text>
</comment>
<evidence type="ECO:0000313" key="3">
    <source>
        <dbReference type="Proteomes" id="UP000823990"/>
    </source>
</evidence>
<keyword evidence="1" id="KW-1133">Transmembrane helix</keyword>